<evidence type="ECO:0000256" key="1">
    <source>
        <dbReference type="SAM" id="Phobius"/>
    </source>
</evidence>
<evidence type="ECO:0000313" key="2">
    <source>
        <dbReference type="EMBL" id="GAA3637626.1"/>
    </source>
</evidence>
<dbReference type="Proteomes" id="UP001501074">
    <property type="component" value="Unassembled WGS sequence"/>
</dbReference>
<protein>
    <recommendedName>
        <fullName evidence="4">Prepilin-type N-terminal cleavage/methylation domain-containing protein</fullName>
    </recommendedName>
</protein>
<keyword evidence="1" id="KW-0812">Transmembrane</keyword>
<comment type="caution">
    <text evidence="2">The sequence shown here is derived from an EMBL/GenBank/DDBJ whole genome shotgun (WGS) entry which is preliminary data.</text>
</comment>
<accession>A0ABP7AQM8</accession>
<dbReference type="RefSeq" id="WP_231481558.1">
    <property type="nucleotide sequence ID" value="NZ_BAAAZO010000012.1"/>
</dbReference>
<keyword evidence="1" id="KW-1133">Transmembrane helix</keyword>
<dbReference type="NCBIfam" id="TIGR02532">
    <property type="entry name" value="IV_pilin_GFxxxE"/>
    <property type="match status" value="1"/>
</dbReference>
<organism evidence="2 3">
    <name type="scientific">Kineosporia mesophila</name>
    <dbReference type="NCBI Taxonomy" id="566012"/>
    <lineage>
        <taxon>Bacteria</taxon>
        <taxon>Bacillati</taxon>
        <taxon>Actinomycetota</taxon>
        <taxon>Actinomycetes</taxon>
        <taxon>Kineosporiales</taxon>
        <taxon>Kineosporiaceae</taxon>
        <taxon>Kineosporia</taxon>
    </lineage>
</organism>
<feature type="transmembrane region" description="Helical" evidence="1">
    <location>
        <begin position="21"/>
        <end position="43"/>
    </location>
</feature>
<keyword evidence="1" id="KW-0472">Membrane</keyword>
<evidence type="ECO:0008006" key="4">
    <source>
        <dbReference type="Google" id="ProtNLM"/>
    </source>
</evidence>
<dbReference type="Pfam" id="PF07963">
    <property type="entry name" value="N_methyl"/>
    <property type="match status" value="1"/>
</dbReference>
<dbReference type="EMBL" id="BAAAZO010000012">
    <property type="protein sequence ID" value="GAA3637626.1"/>
    <property type="molecule type" value="Genomic_DNA"/>
</dbReference>
<keyword evidence="3" id="KW-1185">Reference proteome</keyword>
<sequence>MSRIVGRRRRSAARRDDGVTLVELSVAMGVASILMVAIGVVFFSTLRGVTTVNTKTSTTADGRIVMEAMTRTMRVAVRPAQFDSAFVSAGTGQVSFYSLLNRTGTPATVTPLATLVSYSYDGTCINQTLTPPRTDSTGNQVWDTGAVTTCLGRTTTPPVFTYYGAGSGTTSKLSATPLSSNNQKLVRSIQIDLSIQDSAQPSVAPVILTDRVTLSNLQKSASNS</sequence>
<gene>
    <name evidence="2" type="ORF">GCM10022223_65670</name>
</gene>
<evidence type="ECO:0000313" key="3">
    <source>
        <dbReference type="Proteomes" id="UP001501074"/>
    </source>
</evidence>
<dbReference type="InterPro" id="IPR012902">
    <property type="entry name" value="N_methyl_site"/>
</dbReference>
<proteinExistence type="predicted"/>
<reference evidence="3" key="1">
    <citation type="journal article" date="2019" name="Int. J. Syst. Evol. Microbiol.">
        <title>The Global Catalogue of Microorganisms (GCM) 10K type strain sequencing project: providing services to taxonomists for standard genome sequencing and annotation.</title>
        <authorList>
            <consortium name="The Broad Institute Genomics Platform"/>
            <consortium name="The Broad Institute Genome Sequencing Center for Infectious Disease"/>
            <person name="Wu L."/>
            <person name="Ma J."/>
        </authorList>
    </citation>
    <scope>NUCLEOTIDE SEQUENCE [LARGE SCALE GENOMIC DNA]</scope>
    <source>
        <strain evidence="3">JCM 16902</strain>
    </source>
</reference>
<name>A0ABP7AQM8_9ACTN</name>